<dbReference type="CDD" id="cd09272">
    <property type="entry name" value="RNase_HI_RT_Ty1"/>
    <property type="match status" value="1"/>
</dbReference>
<reference evidence="5" key="2">
    <citation type="submission" date="2022-01" db="EMBL/GenBank/DDBJ databases">
        <authorList>
            <person name="Yamashiro T."/>
            <person name="Shiraishi A."/>
            <person name="Satake H."/>
            <person name="Nakayama K."/>
        </authorList>
    </citation>
    <scope>NUCLEOTIDE SEQUENCE</scope>
</reference>
<dbReference type="PANTHER" id="PTHR11439:SF495">
    <property type="entry name" value="REVERSE TRANSCRIPTASE, RNA-DEPENDENT DNA POLYMERASE-RELATED"/>
    <property type="match status" value="1"/>
</dbReference>
<feature type="compositionally biased region" description="Basic and acidic residues" evidence="2">
    <location>
        <begin position="1291"/>
        <end position="1302"/>
    </location>
</feature>
<feature type="compositionally biased region" description="Acidic residues" evidence="2">
    <location>
        <begin position="1467"/>
        <end position="1479"/>
    </location>
</feature>
<name>A0ABQ4X1R4_9ASTR</name>
<feature type="coiled-coil region" evidence="1">
    <location>
        <begin position="332"/>
        <end position="359"/>
    </location>
</feature>
<evidence type="ECO:0000256" key="1">
    <source>
        <dbReference type="SAM" id="Coils"/>
    </source>
</evidence>
<evidence type="ECO:0000259" key="3">
    <source>
        <dbReference type="Pfam" id="PF07727"/>
    </source>
</evidence>
<feature type="domain" description="Reverse transcriptase Ty1/copia-type" evidence="3">
    <location>
        <begin position="428"/>
        <end position="517"/>
    </location>
</feature>
<dbReference type="InterPro" id="IPR057670">
    <property type="entry name" value="SH3_retrovirus"/>
</dbReference>
<evidence type="ECO:0000256" key="2">
    <source>
        <dbReference type="SAM" id="MobiDB-lite"/>
    </source>
</evidence>
<dbReference type="Pfam" id="PF25597">
    <property type="entry name" value="SH3_retrovirus"/>
    <property type="match status" value="1"/>
</dbReference>
<reference evidence="5" key="1">
    <citation type="journal article" date="2022" name="Int. J. Mol. Sci.">
        <title>Draft Genome of Tanacetum Coccineum: Genomic Comparison of Closely Related Tanacetum-Family Plants.</title>
        <authorList>
            <person name="Yamashiro T."/>
            <person name="Shiraishi A."/>
            <person name="Nakayama K."/>
            <person name="Satake H."/>
        </authorList>
    </citation>
    <scope>NUCLEOTIDE SEQUENCE</scope>
</reference>
<sequence length="1726" mass="195924">MAVLESCPKHNMVAYLEKTEGNAEFHEVIDFLARSSIHHALTVSPVVSTTFVEQFWMSAKSKIINNVRYITAKVAGKPVSISEASIRSDPSNLILGDPQSAVQTRSKVSKSFGANAFKISEAFEDKSWVDALHEELLQFKIQKVWILVDMPYGKKVKRDQEGIRCHVTILNTIENLGKFDKKSDEGFLVGYSLQSKAFRVYNLETMRVEENLHITFLENKPNITGKGPTWLFNLDYLTDLMNYQPARLENQANKHASPQEANHNAGTKDNIDVGDSEKEDEFAQDYFVLPIWSSYSTTVKRSTEKDVDEAPNKHPDLKIDEKPVYKENQVFLDEHERLKRQEKDAINAAETLRKEFAQETKDLLLQLFDLDYLTDSINYRPVRSENQANKHVVADFTNLEPIVNISPIPTSRITSIHPSTLILRDPQSAVYRNKKDERGVVVRNKARLVSQGHRQEEGIDYGEVFAPVARIEAIWIFLAFASYMGFIVYQMDVKSAFLYGKIDEEVYVSQPPGFIDPKYPQKNGYRKGTIDKTLFIKKDKHDIILVQVYVDDIIFGSTKKSWCDEFEALMKSRFQMSSMGELTFFLGLQVKQKEDGIFISQDKYVAEILKKFDFVSVKTASTPIETQKPLVKDEEASDVDVHLYRSMIGSLMYLTASRPDIMFAVCACSRFQVTPKTSHLSAVKRIFRYLKGKPKLGLWYPRVSSFDLEAYSDSDYAGANLDRKSTTGGCQFLGRRLISWQCKKQTIVATSTTEAEYVAAASCCGQVLWIQNQMLDYGFNFMNTKIYIDNESTICIVKNPVYHSKTKHIAIRHHFIRDAYEKKLIQVLKIHTDDNVADLLTKAFDVSSSLGFRESLGRALDGTEALMLPKLFILWLATVSTDSAELVPMGKVSTAIETLKKNTAKALISLSPTITHSKIMVVLESCPKHNMVAYLEKTDGNAEFHEIIDFLTRSSIHHALTVSPVVSTTFVEQFWTSAKSKIINNVRHITAKVAGKPVSISEASIRSDLLFDDADGIDSLPNQAIFDAIQLMGYEGDLTVLTFNKALFSPQWRFLFHTMNHCISSKSTSWDQIPTNIATAVICLTSNQKYNFSKLIFDGMLRHLDAKKKFVMYPRFISIFLDKQLENVPVPLDHFPVNALTSKVFSFMVKKGKHFSGKVTPLFASMLVQPIENEGEQSERPSEPQLTPSPPHPSKVHVETQSDPSPRPSLTTHIPDSILESSGGNHGDQAKEIKHLKAQIKKLKKKAKPVITHHRAWMKSVSMKQRLAGKKSLKTQWMQKESVSKQGRKPAKAEPSVHKDPLFDELADDTLDYMDTENAQDVGRTRNVVYEEKESAEDAVSTEDVVSADKEKVSTDRSKDSTDKEKDSTDKEKDSTDRPDEGTEGRSATPTTPTPTPTTFGDDETIAQVLLNMSQAKAVSREKEKGVELKDVEKTERPRPTSTRSLLTLKPLPKIDPKDKGKKKIEEEDESDTESEGIPEAEKKFKQLARDEEMARKVQEDWEAEEEVKKLAEEEAIKAALSNEYDFIQARIEADRLLALRLQDEEREQFTKGLKKKVAKETPKKEDTVQVPAKVDVTEQGTKKRKGGHMKMLARKRKRPQSDVDSDDEHRKCLKIVIFEGTIDSAIMERKSVIARLNKVSSPDEDYLVIYRANGNFRAFNYLLKVLHIFDIQDLFHLYELVMKQYLEVTMEGIELILWGDLKIMMESSKEENDQSDFWNINKIGD</sequence>
<feature type="region of interest" description="Disordered" evidence="2">
    <location>
        <begin position="1268"/>
        <end position="1303"/>
    </location>
</feature>
<feature type="region of interest" description="Disordered" evidence="2">
    <location>
        <begin position="1173"/>
        <end position="1229"/>
    </location>
</feature>
<feature type="domain" description="Reverse transcriptase Ty1/copia-type" evidence="3">
    <location>
        <begin position="522"/>
        <end position="625"/>
    </location>
</feature>
<proteinExistence type="predicted"/>
<accession>A0ABQ4X1R4</accession>
<keyword evidence="6" id="KW-1185">Reference proteome</keyword>
<feature type="compositionally biased region" description="Basic and acidic residues" evidence="2">
    <location>
        <begin position="1419"/>
        <end position="1439"/>
    </location>
</feature>
<feature type="domain" description="Retroviral polymerase SH3-like" evidence="4">
    <location>
        <begin position="165"/>
        <end position="221"/>
    </location>
</feature>
<gene>
    <name evidence="5" type="ORF">Tco_0653913</name>
</gene>
<evidence type="ECO:0000313" key="5">
    <source>
        <dbReference type="EMBL" id="GJS59129.1"/>
    </source>
</evidence>
<feature type="region of interest" description="Disordered" evidence="2">
    <location>
        <begin position="1316"/>
        <end position="1488"/>
    </location>
</feature>
<comment type="caution">
    <text evidence="5">The sequence shown here is derived from an EMBL/GenBank/DDBJ whole genome shotgun (WGS) entry which is preliminary data.</text>
</comment>
<evidence type="ECO:0000313" key="6">
    <source>
        <dbReference type="Proteomes" id="UP001151760"/>
    </source>
</evidence>
<dbReference type="InterPro" id="IPR043502">
    <property type="entry name" value="DNA/RNA_pol_sf"/>
</dbReference>
<feature type="compositionally biased region" description="Polar residues" evidence="2">
    <location>
        <begin position="1199"/>
        <end position="1223"/>
    </location>
</feature>
<feature type="region of interest" description="Disordered" evidence="2">
    <location>
        <begin position="252"/>
        <end position="274"/>
    </location>
</feature>
<dbReference type="Proteomes" id="UP001151760">
    <property type="component" value="Unassembled WGS sequence"/>
</dbReference>
<dbReference type="Pfam" id="PF07727">
    <property type="entry name" value="RVT_2"/>
    <property type="match status" value="2"/>
</dbReference>
<feature type="compositionally biased region" description="Polar residues" evidence="2">
    <location>
        <begin position="252"/>
        <end position="267"/>
    </location>
</feature>
<feature type="compositionally biased region" description="Basic and acidic residues" evidence="2">
    <location>
        <begin position="1347"/>
        <end position="1384"/>
    </location>
</feature>
<organism evidence="5 6">
    <name type="scientific">Tanacetum coccineum</name>
    <dbReference type="NCBI Taxonomy" id="301880"/>
    <lineage>
        <taxon>Eukaryota</taxon>
        <taxon>Viridiplantae</taxon>
        <taxon>Streptophyta</taxon>
        <taxon>Embryophyta</taxon>
        <taxon>Tracheophyta</taxon>
        <taxon>Spermatophyta</taxon>
        <taxon>Magnoliopsida</taxon>
        <taxon>eudicotyledons</taxon>
        <taxon>Gunneridae</taxon>
        <taxon>Pentapetalae</taxon>
        <taxon>asterids</taxon>
        <taxon>campanulids</taxon>
        <taxon>Asterales</taxon>
        <taxon>Asteraceae</taxon>
        <taxon>Asteroideae</taxon>
        <taxon>Anthemideae</taxon>
        <taxon>Anthemidinae</taxon>
        <taxon>Tanacetum</taxon>
    </lineage>
</organism>
<dbReference type="SUPFAM" id="SSF56672">
    <property type="entry name" value="DNA/RNA polymerases"/>
    <property type="match status" value="1"/>
</dbReference>
<dbReference type="PANTHER" id="PTHR11439">
    <property type="entry name" value="GAG-POL-RELATED RETROTRANSPOSON"/>
    <property type="match status" value="1"/>
</dbReference>
<dbReference type="InterPro" id="IPR013103">
    <property type="entry name" value="RVT_2"/>
</dbReference>
<feature type="compositionally biased region" description="Basic residues" evidence="2">
    <location>
        <begin position="1583"/>
        <end position="1599"/>
    </location>
</feature>
<feature type="region of interest" description="Disordered" evidence="2">
    <location>
        <begin position="1579"/>
        <end position="1606"/>
    </location>
</feature>
<evidence type="ECO:0000259" key="4">
    <source>
        <dbReference type="Pfam" id="PF25597"/>
    </source>
</evidence>
<feature type="coiled-coil region" evidence="1">
    <location>
        <begin position="1495"/>
        <end position="1531"/>
    </location>
</feature>
<protein>
    <submittedName>
        <fullName evidence="5">Ribonuclease H-like domain-containing protein</fullName>
    </submittedName>
</protein>
<feature type="compositionally biased region" description="Polar residues" evidence="2">
    <location>
        <begin position="1274"/>
        <end position="1285"/>
    </location>
</feature>
<keyword evidence="1" id="KW-0175">Coiled coil</keyword>
<dbReference type="EMBL" id="BQNB010009128">
    <property type="protein sequence ID" value="GJS59129.1"/>
    <property type="molecule type" value="Genomic_DNA"/>
</dbReference>